<gene>
    <name evidence="1" type="ORF">Ate02nite_46700</name>
</gene>
<proteinExistence type="predicted"/>
<reference evidence="1" key="1">
    <citation type="submission" date="2021-01" db="EMBL/GenBank/DDBJ databases">
        <title>Whole genome shotgun sequence of Actinoplanes tereljensis NBRC 105297.</title>
        <authorList>
            <person name="Komaki H."/>
            <person name="Tamura T."/>
        </authorList>
    </citation>
    <scope>NUCLEOTIDE SEQUENCE</scope>
    <source>
        <strain evidence="1">NBRC 105297</strain>
    </source>
</reference>
<dbReference type="Pfam" id="PF04978">
    <property type="entry name" value="MST"/>
    <property type="match status" value="1"/>
</dbReference>
<dbReference type="AlphaFoldDB" id="A0A919NN91"/>
<dbReference type="Gene3D" id="1.20.120.450">
    <property type="entry name" value="dinb family like domain"/>
    <property type="match status" value="1"/>
</dbReference>
<keyword evidence="2" id="KW-1185">Reference proteome</keyword>
<dbReference type="InterPro" id="IPR007061">
    <property type="entry name" value="MST-like"/>
</dbReference>
<dbReference type="EMBL" id="BOMY01000033">
    <property type="protein sequence ID" value="GIF21940.1"/>
    <property type="molecule type" value="Genomic_DNA"/>
</dbReference>
<dbReference type="SUPFAM" id="SSF109854">
    <property type="entry name" value="DinB/YfiT-like putative metalloenzymes"/>
    <property type="match status" value="1"/>
</dbReference>
<evidence type="ECO:0000313" key="2">
    <source>
        <dbReference type="Proteomes" id="UP000623608"/>
    </source>
</evidence>
<comment type="caution">
    <text evidence="1">The sequence shown here is derived from an EMBL/GenBank/DDBJ whole genome shotgun (WGS) entry which is preliminary data.</text>
</comment>
<name>A0A919NN91_9ACTN</name>
<organism evidence="1 2">
    <name type="scientific">Paractinoplanes tereljensis</name>
    <dbReference type="NCBI Taxonomy" id="571912"/>
    <lineage>
        <taxon>Bacteria</taxon>
        <taxon>Bacillati</taxon>
        <taxon>Actinomycetota</taxon>
        <taxon>Actinomycetes</taxon>
        <taxon>Micromonosporales</taxon>
        <taxon>Micromonosporaceae</taxon>
        <taxon>Paractinoplanes</taxon>
    </lineage>
</organism>
<evidence type="ECO:0008006" key="3">
    <source>
        <dbReference type="Google" id="ProtNLM"/>
    </source>
</evidence>
<sequence>MFWISGGGGDSFAVATAGPKHNAGMTFPSPTIPAAGRAEVFLGYLDYFRETVLAKATSLPPDALRSSRLPSGWTPLELLKHLRYVELRWIAWGFEGSPVPSPWGDRQDDRWHVTPDETLAVLTAELRTQGAHTTAVVSRTDLDAVGAPGPRWDGADPATLERVLFHLVQEYARHAGHLDIVAELSGGPIGE</sequence>
<dbReference type="InterPro" id="IPR034660">
    <property type="entry name" value="DinB/YfiT-like"/>
</dbReference>
<protein>
    <recommendedName>
        <fullName evidence="3">Mini-circle protein</fullName>
    </recommendedName>
</protein>
<evidence type="ECO:0000313" key="1">
    <source>
        <dbReference type="EMBL" id="GIF21940.1"/>
    </source>
</evidence>
<dbReference type="Proteomes" id="UP000623608">
    <property type="component" value="Unassembled WGS sequence"/>
</dbReference>
<accession>A0A919NN91</accession>